<gene>
    <name evidence="3" type="ORF">SAMN05216285_1020</name>
</gene>
<reference evidence="4" key="1">
    <citation type="submission" date="2016-10" db="EMBL/GenBank/DDBJ databases">
        <authorList>
            <person name="Varghese N."/>
        </authorList>
    </citation>
    <scope>NUCLEOTIDE SEQUENCE [LARGE SCALE GENOMIC DNA]</scope>
    <source>
        <strain evidence="4">CGMCC 1.12284</strain>
    </source>
</reference>
<feature type="compositionally biased region" description="Acidic residues" evidence="1">
    <location>
        <begin position="198"/>
        <end position="216"/>
    </location>
</feature>
<dbReference type="EMBL" id="FOIS01000001">
    <property type="protein sequence ID" value="SEV88209.1"/>
    <property type="molecule type" value="Genomic_DNA"/>
</dbReference>
<dbReference type="AlphaFoldDB" id="A0A1I0MIT5"/>
<proteinExistence type="predicted"/>
<dbReference type="RefSeq" id="WP_049991907.1">
    <property type="nucleotide sequence ID" value="NZ_FOIS01000001.1"/>
</dbReference>
<organism evidence="3 4">
    <name type="scientific">Natrinema salifodinae</name>
    <dbReference type="NCBI Taxonomy" id="1202768"/>
    <lineage>
        <taxon>Archaea</taxon>
        <taxon>Methanobacteriati</taxon>
        <taxon>Methanobacteriota</taxon>
        <taxon>Stenosarchaea group</taxon>
        <taxon>Halobacteria</taxon>
        <taxon>Halobacteriales</taxon>
        <taxon>Natrialbaceae</taxon>
        <taxon>Natrinema</taxon>
    </lineage>
</organism>
<feature type="region of interest" description="Disordered" evidence="1">
    <location>
        <begin position="178"/>
        <end position="226"/>
    </location>
</feature>
<accession>A0A1I0MIT5</accession>
<protein>
    <recommendedName>
        <fullName evidence="2">Pvc16 N-terminal domain-containing protein</fullName>
    </recommendedName>
</protein>
<keyword evidence="4" id="KW-1185">Reference proteome</keyword>
<dbReference type="STRING" id="1202768.SAMN05216285_1020"/>
<name>A0A1I0MIT5_9EURY</name>
<sequence>MAAPTAIQETTNLLLKLLRLRLARNNDDELLNKEQIQPIPPTAVDDESTVRLTIYLFGVSKTGSLNTGTTRVSENRKEKSPLGLELRYLLMAFPSGEDGRDGVLDQHRLLGLAMQTLYDAETIEPEELPDALGDERVTVTLEQRDPTELTDLWATFPELPLHPSATYAVRPVRIPSTQSTPFERVSERDVQVSQGAESEADDGDEDGETPDVDMDDRDSGSWRSST</sequence>
<evidence type="ECO:0000256" key="1">
    <source>
        <dbReference type="SAM" id="MobiDB-lite"/>
    </source>
</evidence>
<dbReference type="Pfam" id="PF14065">
    <property type="entry name" value="Pvc16_N"/>
    <property type="match status" value="1"/>
</dbReference>
<evidence type="ECO:0000313" key="4">
    <source>
        <dbReference type="Proteomes" id="UP000183275"/>
    </source>
</evidence>
<dbReference type="OrthoDB" id="142534at2157"/>
<dbReference type="eggNOG" id="arCOG11409">
    <property type="taxonomic scope" value="Archaea"/>
</dbReference>
<dbReference type="Proteomes" id="UP000183275">
    <property type="component" value="Unassembled WGS sequence"/>
</dbReference>
<evidence type="ECO:0000313" key="3">
    <source>
        <dbReference type="EMBL" id="SEV88209.1"/>
    </source>
</evidence>
<feature type="domain" description="Pvc16 N-terminal" evidence="2">
    <location>
        <begin position="10"/>
        <end position="186"/>
    </location>
</feature>
<evidence type="ECO:0000259" key="2">
    <source>
        <dbReference type="Pfam" id="PF14065"/>
    </source>
</evidence>
<dbReference type="InterPro" id="IPR025351">
    <property type="entry name" value="Pvc16_N"/>
</dbReference>